<gene>
    <name evidence="3" type="ORF">CAMP_LOCUS7090</name>
</gene>
<proteinExistence type="predicted"/>
<dbReference type="PANTHER" id="PTHR24373">
    <property type="entry name" value="SLIT RELATED LEUCINE-RICH REPEAT NEURONAL PROTEIN"/>
    <property type="match status" value="1"/>
</dbReference>
<accession>A0A9P1IGI4</accession>
<dbReference type="Pfam" id="PF13306">
    <property type="entry name" value="LRR_5"/>
    <property type="match status" value="2"/>
</dbReference>
<sequence length="748" mass="84452">MIPSSYFLLLFITSSLFLMNASAATLATCPRQCICHEHSIACSCDGAENPELIIASLGSSYITSLIVHSCEKVTILNGSFAGVVLVERLSFIGIAKLHFETSAFQDILQSPKQFVIDECEIPTISPNAFTGLSNIDHFWFRNSKIGEIMPEAFHKLTNLEYIYFHKTKIERIRRRGFSKMYQIRNLYFKQAIEIDNVEGFAFSDSQIDEIILDDTEIANTNPSFLKNIYSRTLKIENSSIFLENSPEIEDPREKSINNVENCAISRAKMNFIDFSSFGCLKIEIDSSKISRIAGRNDSVQIHVEKIEFSNSTIDVLDQFAFSNLSLNTMIFEKVRISRISSLGFQKSKINELIFENSIIGAMESSAFKKSNIQKIEFQSMDISEIEAEAFDSMWISKMNFENSKIDRISNNIMKNVRIGELRIDGSRIHKLDDLAFFGENLIDTFTLTASDLSTPTSTSPKLLSPSHPPIHVTIANNTIDCHVAANCNAFLLNPPQHKPLLWQIANNKCRPPARNLCLETNSKAHEEFPKGSFEGKIRNLTIFGSFLEESRRIFELTTMLRLENSMIFEAAANLGNLASAEFLNNTILECCSGYTPDLSPEMPDSRCDMYFYGVKCYGEENFESLPMVDLENDSSGSNYGIFGNTDFKRCSAFTPDEVHKPINEAVAEGLILDPKNVKYVKNIDRKQNPLEQRLEIDLNHISGEKEEEAPLFSTGRVRIRESKCKLYETCDVKTADEADENSLKTCRA</sequence>
<evidence type="ECO:0000313" key="3">
    <source>
        <dbReference type="EMBL" id="CAI5444453.1"/>
    </source>
</evidence>
<dbReference type="InterPro" id="IPR032675">
    <property type="entry name" value="LRR_dom_sf"/>
</dbReference>
<feature type="chain" id="PRO_5040171239" description="Receptor L-domain domain-containing protein" evidence="2">
    <location>
        <begin position="24"/>
        <end position="748"/>
    </location>
</feature>
<dbReference type="Gene3D" id="3.80.10.10">
    <property type="entry name" value="Ribonuclease Inhibitor"/>
    <property type="match status" value="2"/>
</dbReference>
<reference evidence="3" key="1">
    <citation type="submission" date="2022-11" db="EMBL/GenBank/DDBJ databases">
        <authorList>
            <person name="Kikuchi T."/>
        </authorList>
    </citation>
    <scope>NUCLEOTIDE SEQUENCE</scope>
    <source>
        <strain evidence="3">PS1010</strain>
    </source>
</reference>
<dbReference type="EMBL" id="CANHGI010000003">
    <property type="protein sequence ID" value="CAI5444453.1"/>
    <property type="molecule type" value="Genomic_DNA"/>
</dbReference>
<dbReference type="AlphaFoldDB" id="A0A9P1IGI4"/>
<dbReference type="SUPFAM" id="SSF52058">
    <property type="entry name" value="L domain-like"/>
    <property type="match status" value="2"/>
</dbReference>
<dbReference type="Proteomes" id="UP001152747">
    <property type="component" value="Unassembled WGS sequence"/>
</dbReference>
<name>A0A9P1IGI4_9PELO</name>
<feature type="signal peptide" evidence="2">
    <location>
        <begin position="1"/>
        <end position="23"/>
    </location>
</feature>
<keyword evidence="4" id="KW-1185">Reference proteome</keyword>
<dbReference type="OrthoDB" id="6360013at2759"/>
<organism evidence="3 4">
    <name type="scientific">Caenorhabditis angaria</name>
    <dbReference type="NCBI Taxonomy" id="860376"/>
    <lineage>
        <taxon>Eukaryota</taxon>
        <taxon>Metazoa</taxon>
        <taxon>Ecdysozoa</taxon>
        <taxon>Nematoda</taxon>
        <taxon>Chromadorea</taxon>
        <taxon>Rhabditida</taxon>
        <taxon>Rhabditina</taxon>
        <taxon>Rhabditomorpha</taxon>
        <taxon>Rhabditoidea</taxon>
        <taxon>Rhabditidae</taxon>
        <taxon>Peloderinae</taxon>
        <taxon>Caenorhabditis</taxon>
    </lineage>
</organism>
<keyword evidence="1 2" id="KW-0732">Signal</keyword>
<dbReference type="PANTHER" id="PTHR24373:SF387">
    <property type="entry name" value="LEUCINE-RICH REPEATS AND IMMUNOGLOBULIN-LIKE DOMAINS PROTEIN SMA-10"/>
    <property type="match status" value="1"/>
</dbReference>
<dbReference type="GO" id="GO:0005615">
    <property type="term" value="C:extracellular space"/>
    <property type="evidence" value="ECO:0007669"/>
    <property type="project" value="TreeGrafter"/>
</dbReference>
<comment type="caution">
    <text evidence="3">The sequence shown here is derived from an EMBL/GenBank/DDBJ whole genome shotgun (WGS) entry which is preliminary data.</text>
</comment>
<evidence type="ECO:0000256" key="1">
    <source>
        <dbReference type="ARBA" id="ARBA00022729"/>
    </source>
</evidence>
<evidence type="ECO:0008006" key="5">
    <source>
        <dbReference type="Google" id="ProtNLM"/>
    </source>
</evidence>
<dbReference type="InterPro" id="IPR050328">
    <property type="entry name" value="Dev_Immune_Receptor"/>
</dbReference>
<dbReference type="InterPro" id="IPR026906">
    <property type="entry name" value="LRR_5"/>
</dbReference>
<protein>
    <recommendedName>
        <fullName evidence="5">Receptor L-domain domain-containing protein</fullName>
    </recommendedName>
</protein>
<evidence type="ECO:0000313" key="4">
    <source>
        <dbReference type="Proteomes" id="UP001152747"/>
    </source>
</evidence>
<dbReference type="GO" id="GO:0031012">
    <property type="term" value="C:extracellular matrix"/>
    <property type="evidence" value="ECO:0007669"/>
    <property type="project" value="TreeGrafter"/>
</dbReference>
<evidence type="ECO:0000256" key="2">
    <source>
        <dbReference type="SAM" id="SignalP"/>
    </source>
</evidence>